<protein>
    <submittedName>
        <fullName evidence="2">Uncharacterized protein</fullName>
    </submittedName>
</protein>
<keyword evidence="3" id="KW-1185">Reference proteome</keyword>
<accession>A0AAV7TQ69</accession>
<evidence type="ECO:0000313" key="3">
    <source>
        <dbReference type="Proteomes" id="UP001066276"/>
    </source>
</evidence>
<evidence type="ECO:0000256" key="1">
    <source>
        <dbReference type="SAM" id="MobiDB-lite"/>
    </source>
</evidence>
<dbReference type="Proteomes" id="UP001066276">
    <property type="component" value="Chromosome 3_2"/>
</dbReference>
<evidence type="ECO:0000313" key="2">
    <source>
        <dbReference type="EMBL" id="KAJ1178621.1"/>
    </source>
</evidence>
<feature type="region of interest" description="Disordered" evidence="1">
    <location>
        <begin position="1"/>
        <end position="79"/>
    </location>
</feature>
<name>A0AAV7TQ69_PLEWA</name>
<organism evidence="2 3">
    <name type="scientific">Pleurodeles waltl</name>
    <name type="common">Iberian ribbed newt</name>
    <dbReference type="NCBI Taxonomy" id="8319"/>
    <lineage>
        <taxon>Eukaryota</taxon>
        <taxon>Metazoa</taxon>
        <taxon>Chordata</taxon>
        <taxon>Craniata</taxon>
        <taxon>Vertebrata</taxon>
        <taxon>Euteleostomi</taxon>
        <taxon>Amphibia</taxon>
        <taxon>Batrachia</taxon>
        <taxon>Caudata</taxon>
        <taxon>Salamandroidea</taxon>
        <taxon>Salamandridae</taxon>
        <taxon>Pleurodelinae</taxon>
        <taxon>Pleurodeles</taxon>
    </lineage>
</organism>
<reference evidence="2" key="1">
    <citation type="journal article" date="2022" name="bioRxiv">
        <title>Sequencing and chromosome-scale assembly of the giantPleurodeles waltlgenome.</title>
        <authorList>
            <person name="Brown T."/>
            <person name="Elewa A."/>
            <person name="Iarovenko S."/>
            <person name="Subramanian E."/>
            <person name="Araus A.J."/>
            <person name="Petzold A."/>
            <person name="Susuki M."/>
            <person name="Suzuki K.-i.T."/>
            <person name="Hayashi T."/>
            <person name="Toyoda A."/>
            <person name="Oliveira C."/>
            <person name="Osipova E."/>
            <person name="Leigh N.D."/>
            <person name="Simon A."/>
            <person name="Yun M.H."/>
        </authorList>
    </citation>
    <scope>NUCLEOTIDE SEQUENCE</scope>
    <source>
        <strain evidence="2">20211129_DDA</strain>
        <tissue evidence="2">Liver</tissue>
    </source>
</reference>
<dbReference type="EMBL" id="JANPWB010000006">
    <property type="protein sequence ID" value="KAJ1178621.1"/>
    <property type="molecule type" value="Genomic_DNA"/>
</dbReference>
<sequence>MVGTAGAPTPPVAVSPDGWSPGDLAPVRREGRGAAPPQGEPGRCRYFRATPPGRHSIPAPPMRPRRRRSVTPVQREPEQQLRVVGNPAKCTQRACWFQGGCRPRPARRPPCTESAAILCFLFFFFFFSPGQRCSPQAAP</sequence>
<gene>
    <name evidence="2" type="ORF">NDU88_003864</name>
</gene>
<dbReference type="AlphaFoldDB" id="A0AAV7TQ69"/>
<comment type="caution">
    <text evidence="2">The sequence shown here is derived from an EMBL/GenBank/DDBJ whole genome shotgun (WGS) entry which is preliminary data.</text>
</comment>
<proteinExistence type="predicted"/>